<name>A0A2M8QCB2_9CHLR</name>
<dbReference type="InterPro" id="IPR035990">
    <property type="entry name" value="TIM_sf"/>
</dbReference>
<dbReference type="GO" id="GO:0004807">
    <property type="term" value="F:triose-phosphate isomerase activity"/>
    <property type="evidence" value="ECO:0007669"/>
    <property type="project" value="UniProtKB-UniRule"/>
</dbReference>
<sequence length="252" mass="27127">MRKQFVAGNWKMNKTVHEAYDLAIELITGLRAVRETEVALCPPFVALTAVKSAIANTMIRLGAQNMHDQDRGAFTGEISPVMLAGLADYVILGHSERRQHFGESDAFINRKVLAALRHGLRPILCIGETLEQNERGETEAVLAQQLHAALTGVAAEDATNVVIAYEPVWAIGTGRAATADDAQQRCAFVRAQLRDLFGALAEEMRIQYGGSVTPANAPEILRQPDVDGALVGGASLKADDFIAIVRAAKGNL</sequence>
<keyword evidence="7 9" id="KW-0324">Glycolysis</keyword>
<dbReference type="PROSITE" id="PS51440">
    <property type="entry name" value="TIM_2"/>
    <property type="match status" value="1"/>
</dbReference>
<evidence type="ECO:0000313" key="11">
    <source>
        <dbReference type="EMBL" id="PJF47446.1"/>
    </source>
</evidence>
<dbReference type="HAMAP" id="MF_00147_B">
    <property type="entry name" value="TIM_B"/>
    <property type="match status" value="1"/>
</dbReference>
<dbReference type="PANTHER" id="PTHR21139:SF42">
    <property type="entry name" value="TRIOSEPHOSPHATE ISOMERASE"/>
    <property type="match status" value="1"/>
</dbReference>
<evidence type="ECO:0000313" key="12">
    <source>
        <dbReference type="Proteomes" id="UP000230790"/>
    </source>
</evidence>
<evidence type="ECO:0000256" key="3">
    <source>
        <dbReference type="ARBA" id="ARBA00011940"/>
    </source>
</evidence>
<protein>
    <recommendedName>
        <fullName evidence="4 9">Triosephosphate isomerase</fullName>
        <shortName evidence="9">TIM</shortName>
        <shortName evidence="9">TPI</shortName>
        <ecNumber evidence="3 9">5.3.1.1</ecNumber>
    </recommendedName>
    <alternativeName>
        <fullName evidence="9">Triose-phosphate isomerase</fullName>
    </alternativeName>
</protein>
<dbReference type="GO" id="GO:0019563">
    <property type="term" value="P:glycerol catabolic process"/>
    <property type="evidence" value="ECO:0007669"/>
    <property type="project" value="TreeGrafter"/>
</dbReference>
<feature type="binding site" evidence="9">
    <location>
        <position position="211"/>
    </location>
    <ligand>
        <name>substrate</name>
    </ligand>
</feature>
<keyword evidence="8 9" id="KW-0413">Isomerase</keyword>
<evidence type="ECO:0000256" key="10">
    <source>
        <dbReference type="RuleBase" id="RU363013"/>
    </source>
</evidence>
<comment type="function">
    <text evidence="9">Involved in the gluconeogenesis. Catalyzes stereospecifically the conversion of dihydroxyacetone phosphate (DHAP) to D-glyceraldehyde-3-phosphate (G3P).</text>
</comment>
<dbReference type="PANTHER" id="PTHR21139">
    <property type="entry name" value="TRIOSEPHOSPHATE ISOMERASE"/>
    <property type="match status" value="1"/>
</dbReference>
<dbReference type="GO" id="GO:0006096">
    <property type="term" value="P:glycolytic process"/>
    <property type="evidence" value="ECO:0007669"/>
    <property type="project" value="UniProtKB-UniRule"/>
</dbReference>
<keyword evidence="5 9" id="KW-0312">Gluconeogenesis</keyword>
<feature type="binding site" evidence="9">
    <location>
        <position position="172"/>
    </location>
    <ligand>
        <name>substrate</name>
    </ligand>
</feature>
<dbReference type="Pfam" id="PF00121">
    <property type="entry name" value="TIM"/>
    <property type="match status" value="1"/>
</dbReference>
<dbReference type="SUPFAM" id="SSF51351">
    <property type="entry name" value="Triosephosphate isomerase (TIM)"/>
    <property type="match status" value="1"/>
</dbReference>
<dbReference type="EC" id="5.3.1.1" evidence="3 9"/>
<evidence type="ECO:0000256" key="1">
    <source>
        <dbReference type="ARBA" id="ARBA00004680"/>
    </source>
</evidence>
<gene>
    <name evidence="9" type="primary">tpiA</name>
    <name evidence="11" type="ORF">CUN48_08550</name>
</gene>
<dbReference type="AlphaFoldDB" id="A0A2M8QCB2"/>
<dbReference type="UniPathway" id="UPA00138"/>
<evidence type="ECO:0000256" key="7">
    <source>
        <dbReference type="ARBA" id="ARBA00023152"/>
    </source>
</evidence>
<dbReference type="EMBL" id="PGTN01000048">
    <property type="protein sequence ID" value="PJF47446.1"/>
    <property type="molecule type" value="Genomic_DNA"/>
</dbReference>
<evidence type="ECO:0000256" key="5">
    <source>
        <dbReference type="ARBA" id="ARBA00022432"/>
    </source>
</evidence>
<dbReference type="PROSITE" id="PS00171">
    <property type="entry name" value="TIM_1"/>
    <property type="match status" value="1"/>
</dbReference>
<feature type="binding site" evidence="9">
    <location>
        <begin position="232"/>
        <end position="233"/>
    </location>
    <ligand>
        <name>substrate</name>
    </ligand>
</feature>
<dbReference type="UniPathway" id="UPA00109">
    <property type="reaction ID" value="UER00189"/>
</dbReference>
<dbReference type="InterPro" id="IPR022896">
    <property type="entry name" value="TrioseP_Isoase_bac/euk"/>
</dbReference>
<dbReference type="Proteomes" id="UP000230790">
    <property type="component" value="Unassembled WGS sequence"/>
</dbReference>
<dbReference type="FunFam" id="3.20.20.70:FF:000016">
    <property type="entry name" value="Triosephosphate isomerase"/>
    <property type="match status" value="1"/>
</dbReference>
<comment type="similarity">
    <text evidence="2 9 10">Belongs to the triosephosphate isomerase family.</text>
</comment>
<keyword evidence="6 9" id="KW-0963">Cytoplasm</keyword>
<dbReference type="GO" id="GO:0006094">
    <property type="term" value="P:gluconeogenesis"/>
    <property type="evidence" value="ECO:0007669"/>
    <property type="project" value="UniProtKB-UniRule"/>
</dbReference>
<comment type="pathway">
    <text evidence="1 9 10">Carbohydrate degradation; glycolysis; D-glyceraldehyde 3-phosphate from glycerone phosphate: step 1/1.</text>
</comment>
<comment type="subcellular location">
    <subcellularLocation>
        <location evidence="9 10">Cytoplasm</location>
    </subcellularLocation>
</comment>
<evidence type="ECO:0000256" key="6">
    <source>
        <dbReference type="ARBA" id="ARBA00022490"/>
    </source>
</evidence>
<dbReference type="NCBIfam" id="TIGR00419">
    <property type="entry name" value="tim"/>
    <property type="match status" value="1"/>
</dbReference>
<dbReference type="InterPro" id="IPR020861">
    <property type="entry name" value="Triosephosphate_isomerase_AS"/>
</dbReference>
<evidence type="ECO:0000256" key="9">
    <source>
        <dbReference type="HAMAP-Rule" id="MF_00147"/>
    </source>
</evidence>
<comment type="catalytic activity">
    <reaction evidence="9 10">
        <text>D-glyceraldehyde 3-phosphate = dihydroxyacetone phosphate</text>
        <dbReference type="Rhea" id="RHEA:18585"/>
        <dbReference type="ChEBI" id="CHEBI:57642"/>
        <dbReference type="ChEBI" id="CHEBI:59776"/>
        <dbReference type="EC" id="5.3.1.1"/>
    </reaction>
</comment>
<dbReference type="GO" id="GO:0005829">
    <property type="term" value="C:cytosol"/>
    <property type="evidence" value="ECO:0007669"/>
    <property type="project" value="TreeGrafter"/>
</dbReference>
<accession>A0A2M8QCB2</accession>
<proteinExistence type="inferred from homology"/>
<feature type="active site" description="Proton acceptor" evidence="9">
    <location>
        <position position="166"/>
    </location>
</feature>
<dbReference type="InterPro" id="IPR013785">
    <property type="entry name" value="Aldolase_TIM"/>
</dbReference>
<dbReference type="CDD" id="cd00311">
    <property type="entry name" value="TIM"/>
    <property type="match status" value="1"/>
</dbReference>
<feature type="active site" description="Electrophile" evidence="9">
    <location>
        <position position="94"/>
    </location>
</feature>
<evidence type="ECO:0000256" key="2">
    <source>
        <dbReference type="ARBA" id="ARBA00007422"/>
    </source>
</evidence>
<dbReference type="Gene3D" id="3.20.20.70">
    <property type="entry name" value="Aldolase class I"/>
    <property type="match status" value="1"/>
</dbReference>
<comment type="subunit">
    <text evidence="9 10">Homodimer.</text>
</comment>
<comment type="pathway">
    <text evidence="9 10">Carbohydrate biosynthesis; gluconeogenesis.</text>
</comment>
<feature type="binding site" evidence="9">
    <location>
        <begin position="9"/>
        <end position="11"/>
    </location>
    <ligand>
        <name>substrate</name>
    </ligand>
</feature>
<comment type="caution">
    <text evidence="11">The sequence shown here is derived from an EMBL/GenBank/DDBJ whole genome shotgun (WGS) entry which is preliminary data.</text>
</comment>
<evidence type="ECO:0000256" key="4">
    <source>
        <dbReference type="ARBA" id="ARBA00019397"/>
    </source>
</evidence>
<evidence type="ECO:0000256" key="8">
    <source>
        <dbReference type="ARBA" id="ARBA00023235"/>
    </source>
</evidence>
<dbReference type="InterPro" id="IPR000652">
    <property type="entry name" value="Triosephosphate_isomerase"/>
</dbReference>
<dbReference type="GO" id="GO:0046166">
    <property type="term" value="P:glyceraldehyde-3-phosphate biosynthetic process"/>
    <property type="evidence" value="ECO:0007669"/>
    <property type="project" value="TreeGrafter"/>
</dbReference>
<organism evidence="11 12">
    <name type="scientific">Candidatus Thermofonsia Clade 3 bacterium</name>
    <dbReference type="NCBI Taxonomy" id="2364212"/>
    <lineage>
        <taxon>Bacteria</taxon>
        <taxon>Bacillati</taxon>
        <taxon>Chloroflexota</taxon>
        <taxon>Candidatus Thermofontia</taxon>
        <taxon>Candidatus Thermofonsia Clade 3</taxon>
    </lineage>
</organism>
<reference evidence="11 12" key="1">
    <citation type="submission" date="2017-11" db="EMBL/GenBank/DDBJ databases">
        <title>Evolution of Phototrophy in the Chloroflexi Phylum Driven by Horizontal Gene Transfer.</title>
        <authorList>
            <person name="Ward L.M."/>
            <person name="Hemp J."/>
            <person name="Shih P.M."/>
            <person name="Mcglynn S.E."/>
            <person name="Fischer W."/>
        </authorList>
    </citation>
    <scope>NUCLEOTIDE SEQUENCE [LARGE SCALE GENOMIC DNA]</scope>
    <source>
        <strain evidence="11">JP3_7</strain>
    </source>
</reference>